<evidence type="ECO:0000256" key="1">
    <source>
        <dbReference type="ARBA" id="ARBA00022729"/>
    </source>
</evidence>
<feature type="transmembrane region" description="Helical" evidence="5">
    <location>
        <begin position="537"/>
        <end position="558"/>
    </location>
</feature>
<dbReference type="PANTHER" id="PTHR46130:SF3">
    <property type="entry name" value="CHROMOSOME UNDETERMINED SCAFFOLD_33, WHOLE GENOME SHOTGUN SEQUENCE"/>
    <property type="match status" value="1"/>
</dbReference>
<dbReference type="NCBIfam" id="TIGR02232">
    <property type="entry name" value="myxo_disulf_rpt"/>
    <property type="match status" value="6"/>
</dbReference>
<dbReference type="GO" id="GO:0007166">
    <property type="term" value="P:cell surface receptor signaling pathway"/>
    <property type="evidence" value="ECO:0007669"/>
    <property type="project" value="TreeGrafter"/>
</dbReference>
<feature type="region of interest" description="Disordered" evidence="4">
    <location>
        <begin position="931"/>
        <end position="966"/>
    </location>
</feature>
<dbReference type="InterPro" id="IPR043543">
    <property type="entry name" value="PAPPA/PAPPA2"/>
</dbReference>
<keyword evidence="5" id="KW-0812">Transmembrane</keyword>
<dbReference type="PANTHER" id="PTHR46130">
    <property type="entry name" value="LAMGL DOMAIN-CONTAINING PROTEIN"/>
    <property type="match status" value="1"/>
</dbReference>
<dbReference type="Pfam" id="PF13948">
    <property type="entry name" value="DUF4215"/>
    <property type="match status" value="4"/>
</dbReference>
<evidence type="ECO:0008006" key="8">
    <source>
        <dbReference type="Google" id="ProtNLM"/>
    </source>
</evidence>
<accession>A0AAD1XY53</accession>
<evidence type="ECO:0000256" key="5">
    <source>
        <dbReference type="SAM" id="Phobius"/>
    </source>
</evidence>
<keyword evidence="7" id="KW-1185">Reference proteome</keyword>
<evidence type="ECO:0000256" key="4">
    <source>
        <dbReference type="SAM" id="MobiDB-lite"/>
    </source>
</evidence>
<dbReference type="GO" id="GO:0006508">
    <property type="term" value="P:proteolysis"/>
    <property type="evidence" value="ECO:0007669"/>
    <property type="project" value="TreeGrafter"/>
</dbReference>
<gene>
    <name evidence="6" type="ORF">ECRASSUSDP1_LOCUS22675</name>
</gene>
<name>A0AAD1XY53_EUPCR</name>
<feature type="transmembrane region" description="Helical" evidence="5">
    <location>
        <begin position="862"/>
        <end position="881"/>
    </location>
</feature>
<keyword evidence="5" id="KW-1133">Transmembrane helix</keyword>
<proteinExistence type="predicted"/>
<feature type="transmembrane region" description="Helical" evidence="5">
    <location>
        <begin position="792"/>
        <end position="812"/>
    </location>
</feature>
<protein>
    <recommendedName>
        <fullName evidence="8">DUF4215 domain-containing protein</fullName>
    </recommendedName>
</protein>
<sequence length="966" mass="108777">MFIQKIPKLGPQNSSTCSSRAVVSRKRLGRRSSASPSKYPSVFITVILLCLATLVRCQCGNGAIDAGEACDDNNAIISDGCTNCQIDTGYTCVGAPSVCTNTYSCGNGVLQAGEACDDGNNLPYDGCDPYCQITPGYTCDGGSPSVCTEICGDGKQMGNYACDDGNNLYEDGCDPNCEVYFGFKCSGGGSETPDQCFEILNDGHDFGWYGCDHGQFDVCDGCDQYGRIEPGYQCNIGRPDRPDVCWPTCGDGRRVCPEACDDGNNANGDGCTANCVVEAGYSCAGGNYWRADYCYEICGDGLDIGHYDCDDGNLVNGDGCDDSCVIELGYTCVGGTAANEDTCTEICGDGIDLFNYECDDGNTIPGDGCDANCNIEPGWDCQYGTRDWHDECWHWHNNPAITGATINNDSVVTITFNVSVSLPITWVDTADLIVEVHGPRTEENYYLTSHYSLVNKSTHLMTPNSASQWELDIAFSPHIQFLGDGVENVTISVVDRKQVLHYAYGFVLINKNANAKLKHPTENDRTCGMEGWWKVAYWLYISLVINNFTFFILGASLWHTIGITMSLQMIIYYPMMHSYPPSCLSRFFKDFQVTIGKMEWFDIRKFLLGTEEADLVKDGTTNYRFERQGFIRYNMLYNAIELLFIYAVALVACVLVFLFRILCWGNVTIIAYENRFRWEIVVKGFILIYQHVMTCCLLNMIHPDFSPKIYTAGTIIAQILFAILLGVYILIAILLLYYKTLSPLAKELWYLKGLLRDIDTSHVSKYIYYIIYLMKKTIFAFTFAFAHDWGLVPFNIIAVFVIFLPLMYLAYVRPFTHRLTNIHMIYNEMNELLITSMMFNYFDPHLTDWEFYMYARITVIDIAVWVVVSYIIYILSLPRFCRIKCPKRKPKLYLPEYEEEIQQELDSPLSSEHDFVIEAAHVDVKEANRRLDSFSSDENDEAEREVVDDDLDEELEDLEREDNAAD</sequence>
<evidence type="ECO:0000256" key="3">
    <source>
        <dbReference type="ARBA" id="ARBA00023157"/>
    </source>
</evidence>
<keyword evidence="1" id="KW-0732">Signal</keyword>
<feature type="transmembrane region" description="Helical" evidence="5">
    <location>
        <begin position="824"/>
        <end position="842"/>
    </location>
</feature>
<feature type="transmembrane region" description="Helical" evidence="5">
    <location>
        <begin position="715"/>
        <end position="738"/>
    </location>
</feature>
<keyword evidence="3" id="KW-1015">Disulfide bond</keyword>
<evidence type="ECO:0000256" key="2">
    <source>
        <dbReference type="ARBA" id="ARBA00022737"/>
    </source>
</evidence>
<keyword evidence="5" id="KW-0472">Membrane</keyword>
<dbReference type="GO" id="GO:0004222">
    <property type="term" value="F:metalloendopeptidase activity"/>
    <property type="evidence" value="ECO:0007669"/>
    <property type="project" value="TreeGrafter"/>
</dbReference>
<comment type="caution">
    <text evidence="6">The sequence shown here is derived from an EMBL/GenBank/DDBJ whole genome shotgun (WGS) entry which is preliminary data.</text>
</comment>
<organism evidence="6 7">
    <name type="scientific">Euplotes crassus</name>
    <dbReference type="NCBI Taxonomy" id="5936"/>
    <lineage>
        <taxon>Eukaryota</taxon>
        <taxon>Sar</taxon>
        <taxon>Alveolata</taxon>
        <taxon>Ciliophora</taxon>
        <taxon>Intramacronucleata</taxon>
        <taxon>Spirotrichea</taxon>
        <taxon>Hypotrichia</taxon>
        <taxon>Euplotida</taxon>
        <taxon>Euplotidae</taxon>
        <taxon>Moneuplotes</taxon>
    </lineage>
</organism>
<dbReference type="AlphaFoldDB" id="A0AAD1XY53"/>
<dbReference type="Proteomes" id="UP001295684">
    <property type="component" value="Unassembled WGS sequence"/>
</dbReference>
<feature type="transmembrane region" description="Helical" evidence="5">
    <location>
        <begin position="766"/>
        <end position="786"/>
    </location>
</feature>
<dbReference type="EMBL" id="CAMPGE010023265">
    <property type="protein sequence ID" value="CAI2381225.1"/>
    <property type="molecule type" value="Genomic_DNA"/>
</dbReference>
<dbReference type="InterPro" id="IPR011936">
    <property type="entry name" value="Myxo_disulph_rpt"/>
</dbReference>
<reference evidence="6" key="1">
    <citation type="submission" date="2023-07" db="EMBL/GenBank/DDBJ databases">
        <authorList>
            <consortium name="AG Swart"/>
            <person name="Singh M."/>
            <person name="Singh A."/>
            <person name="Seah K."/>
            <person name="Emmerich C."/>
        </authorList>
    </citation>
    <scope>NUCLEOTIDE SEQUENCE</scope>
    <source>
        <strain evidence="6">DP1</strain>
    </source>
</reference>
<feature type="compositionally biased region" description="Acidic residues" evidence="4">
    <location>
        <begin position="935"/>
        <end position="960"/>
    </location>
</feature>
<dbReference type="GO" id="GO:0005615">
    <property type="term" value="C:extracellular space"/>
    <property type="evidence" value="ECO:0007669"/>
    <property type="project" value="TreeGrafter"/>
</dbReference>
<evidence type="ECO:0000313" key="7">
    <source>
        <dbReference type="Proteomes" id="UP001295684"/>
    </source>
</evidence>
<evidence type="ECO:0000313" key="6">
    <source>
        <dbReference type="EMBL" id="CAI2381225.1"/>
    </source>
</evidence>
<feature type="transmembrane region" description="Helical" evidence="5">
    <location>
        <begin position="643"/>
        <end position="663"/>
    </location>
</feature>
<keyword evidence="2" id="KW-0677">Repeat</keyword>